<proteinExistence type="predicted"/>
<accession>A0A9W6PE38</accession>
<dbReference type="AlphaFoldDB" id="A0A9W6PE38"/>
<reference evidence="2" key="1">
    <citation type="submission" date="2023-02" db="EMBL/GenBank/DDBJ databases">
        <title>Kitasatospora phosalacinea NBRC 14362.</title>
        <authorList>
            <person name="Ichikawa N."/>
            <person name="Sato H."/>
            <person name="Tonouchi N."/>
        </authorList>
    </citation>
    <scope>NUCLEOTIDE SEQUENCE</scope>
    <source>
        <strain evidence="2">NBRC 14362</strain>
    </source>
</reference>
<name>A0A9W6PE38_9ACTN</name>
<protein>
    <submittedName>
        <fullName evidence="2">Uncharacterized protein</fullName>
    </submittedName>
</protein>
<organism evidence="2 3">
    <name type="scientific">Kitasatospora phosalacinea</name>
    <dbReference type="NCBI Taxonomy" id="2065"/>
    <lineage>
        <taxon>Bacteria</taxon>
        <taxon>Bacillati</taxon>
        <taxon>Actinomycetota</taxon>
        <taxon>Actinomycetes</taxon>
        <taxon>Kitasatosporales</taxon>
        <taxon>Streptomycetaceae</taxon>
        <taxon>Kitasatospora</taxon>
    </lineage>
</organism>
<evidence type="ECO:0000313" key="2">
    <source>
        <dbReference type="EMBL" id="GLW53237.1"/>
    </source>
</evidence>
<sequence>MLSGDPGAHARAVLMPRPPVHPKDVTRRRGIGCWQNIIEVSPHLDGVLEHILGDEVLGLLRYARATAPSVRAGWHHST</sequence>
<evidence type="ECO:0000256" key="1">
    <source>
        <dbReference type="SAM" id="MobiDB-lite"/>
    </source>
</evidence>
<comment type="caution">
    <text evidence="2">The sequence shown here is derived from an EMBL/GenBank/DDBJ whole genome shotgun (WGS) entry which is preliminary data.</text>
</comment>
<evidence type="ECO:0000313" key="3">
    <source>
        <dbReference type="Proteomes" id="UP001165143"/>
    </source>
</evidence>
<gene>
    <name evidence="2" type="ORF">Kpho01_12480</name>
</gene>
<feature type="region of interest" description="Disordered" evidence="1">
    <location>
        <begin position="1"/>
        <end position="21"/>
    </location>
</feature>
<dbReference type="EMBL" id="BSRX01000005">
    <property type="protein sequence ID" value="GLW53237.1"/>
    <property type="molecule type" value="Genomic_DNA"/>
</dbReference>
<dbReference type="Proteomes" id="UP001165143">
    <property type="component" value="Unassembled WGS sequence"/>
</dbReference>